<keyword evidence="16" id="KW-1185">Reference proteome</keyword>
<evidence type="ECO:0000256" key="12">
    <source>
        <dbReference type="ARBA" id="ARBA00060693"/>
    </source>
</evidence>
<gene>
    <name evidence="15" type="ORF">CJ030_MR6G006519</name>
</gene>
<reference evidence="15 16" key="1">
    <citation type="journal article" date="2019" name="Plant Biotechnol. J.">
        <title>The red bayberry genome and genetic basis of sex determination.</title>
        <authorList>
            <person name="Jia H.M."/>
            <person name="Jia H.J."/>
            <person name="Cai Q.L."/>
            <person name="Wang Y."/>
            <person name="Zhao H.B."/>
            <person name="Yang W.F."/>
            <person name="Wang G.Y."/>
            <person name="Li Y.H."/>
            <person name="Zhan D.L."/>
            <person name="Shen Y.T."/>
            <person name="Niu Q.F."/>
            <person name="Chang L."/>
            <person name="Qiu J."/>
            <person name="Zhao L."/>
            <person name="Xie H.B."/>
            <person name="Fu W.Y."/>
            <person name="Jin J."/>
            <person name="Li X.W."/>
            <person name="Jiao Y."/>
            <person name="Zhou C.C."/>
            <person name="Tu T."/>
            <person name="Chai C.Y."/>
            <person name="Gao J.L."/>
            <person name="Fan L.J."/>
            <person name="van de Weg E."/>
            <person name="Wang J.Y."/>
            <person name="Gao Z.S."/>
        </authorList>
    </citation>
    <scope>NUCLEOTIDE SEQUENCE [LARGE SCALE GENOMIC DNA]</scope>
    <source>
        <tissue evidence="15">Leaves</tissue>
    </source>
</reference>
<keyword evidence="7 13" id="KW-0418">Kinase</keyword>
<dbReference type="GO" id="GO:0071897">
    <property type="term" value="P:DNA biosynthetic process"/>
    <property type="evidence" value="ECO:0007669"/>
    <property type="project" value="UniProtKB-KW"/>
</dbReference>
<organism evidence="15 16">
    <name type="scientific">Morella rubra</name>
    <name type="common">Chinese bayberry</name>
    <dbReference type="NCBI Taxonomy" id="262757"/>
    <lineage>
        <taxon>Eukaryota</taxon>
        <taxon>Viridiplantae</taxon>
        <taxon>Streptophyta</taxon>
        <taxon>Embryophyta</taxon>
        <taxon>Tracheophyta</taxon>
        <taxon>Spermatophyta</taxon>
        <taxon>Magnoliopsida</taxon>
        <taxon>eudicotyledons</taxon>
        <taxon>Gunneridae</taxon>
        <taxon>Pentapetalae</taxon>
        <taxon>rosids</taxon>
        <taxon>fabids</taxon>
        <taxon>Fagales</taxon>
        <taxon>Myricaceae</taxon>
        <taxon>Morella</taxon>
    </lineage>
</organism>
<keyword evidence="9 13" id="KW-0067">ATP-binding</keyword>
<keyword evidence="3 13" id="KW-0237">DNA synthesis</keyword>
<proteinExistence type="inferred from homology"/>
<dbReference type="AlphaFoldDB" id="A0A6A1VBW1"/>
<comment type="similarity">
    <text evidence="1 14">Belongs to the thymidine kinase family.</text>
</comment>
<evidence type="ECO:0000256" key="11">
    <source>
        <dbReference type="ARBA" id="ARBA00048254"/>
    </source>
</evidence>
<evidence type="ECO:0000256" key="1">
    <source>
        <dbReference type="ARBA" id="ARBA00007587"/>
    </source>
</evidence>
<dbReference type="GO" id="GO:0042802">
    <property type="term" value="F:identical protein binding"/>
    <property type="evidence" value="ECO:0007669"/>
    <property type="project" value="UniProtKB-ARBA"/>
</dbReference>
<evidence type="ECO:0000256" key="8">
    <source>
        <dbReference type="ARBA" id="ARBA00022833"/>
    </source>
</evidence>
<evidence type="ECO:0000256" key="7">
    <source>
        <dbReference type="ARBA" id="ARBA00022777"/>
    </source>
</evidence>
<comment type="caution">
    <text evidence="15">The sequence shown here is derived from an EMBL/GenBank/DDBJ whole genome shotgun (WGS) entry which is preliminary data.</text>
</comment>
<evidence type="ECO:0000313" key="15">
    <source>
        <dbReference type="EMBL" id="KAB1208670.1"/>
    </source>
</evidence>
<dbReference type="GO" id="GO:0006950">
    <property type="term" value="P:response to stress"/>
    <property type="evidence" value="ECO:0007669"/>
    <property type="project" value="UniProtKB-ARBA"/>
</dbReference>
<keyword evidence="6 13" id="KW-0547">Nucleotide-binding</keyword>
<evidence type="ECO:0000256" key="4">
    <source>
        <dbReference type="ARBA" id="ARBA00022679"/>
    </source>
</evidence>
<dbReference type="SUPFAM" id="SSF57716">
    <property type="entry name" value="Glucocorticoid receptor-like (DNA-binding domain)"/>
    <property type="match status" value="1"/>
</dbReference>
<evidence type="ECO:0000313" key="16">
    <source>
        <dbReference type="Proteomes" id="UP000516437"/>
    </source>
</evidence>
<evidence type="ECO:0000256" key="13">
    <source>
        <dbReference type="RuleBase" id="RU000544"/>
    </source>
</evidence>
<dbReference type="FunFam" id="3.30.60.20:FF:000051">
    <property type="entry name" value="Thymidine kinase"/>
    <property type="match status" value="1"/>
</dbReference>
<evidence type="ECO:0000256" key="9">
    <source>
        <dbReference type="ARBA" id="ARBA00022840"/>
    </source>
</evidence>
<name>A0A6A1VBW1_9ROSI</name>
<dbReference type="EC" id="2.7.1.21" evidence="2 13"/>
<dbReference type="Gene3D" id="3.30.60.20">
    <property type="match status" value="1"/>
</dbReference>
<sequence length="230" mass="25453">MATIKSAISLSSSSDRPGRISGEVHVIVGPMFAGKTTALLRRIKSEVNNGRKVAMIKSSKDTRYAIDSIVTHDGMKFPCWALPELLSFKQRFGDDAYEKLDVIGIDEAQFFEDLYDFCCKAADRDGKTVIVAGLDGDYLRRSFGSVLDVIPLADSITKLTARCELCGKRAFFTLRKTKETQTELIGGAAVYMPVCRQHYVNGQVVLEAARRILESHKVRSDSYLEATSVV</sequence>
<dbReference type="GO" id="GO:0046104">
    <property type="term" value="P:thymidine metabolic process"/>
    <property type="evidence" value="ECO:0007669"/>
    <property type="project" value="TreeGrafter"/>
</dbReference>
<evidence type="ECO:0000256" key="14">
    <source>
        <dbReference type="RuleBase" id="RU004165"/>
    </source>
</evidence>
<evidence type="ECO:0000256" key="3">
    <source>
        <dbReference type="ARBA" id="ARBA00022634"/>
    </source>
</evidence>
<dbReference type="GO" id="GO:0005524">
    <property type="term" value="F:ATP binding"/>
    <property type="evidence" value="ECO:0007669"/>
    <property type="project" value="UniProtKB-KW"/>
</dbReference>
<dbReference type="EMBL" id="RXIC02000024">
    <property type="protein sequence ID" value="KAB1208670.1"/>
    <property type="molecule type" value="Genomic_DNA"/>
</dbReference>
<dbReference type="Pfam" id="PF00265">
    <property type="entry name" value="TK"/>
    <property type="match status" value="1"/>
</dbReference>
<evidence type="ECO:0000256" key="5">
    <source>
        <dbReference type="ARBA" id="ARBA00022723"/>
    </source>
</evidence>
<evidence type="ECO:0000256" key="2">
    <source>
        <dbReference type="ARBA" id="ARBA00012118"/>
    </source>
</evidence>
<dbReference type="SUPFAM" id="SSF52540">
    <property type="entry name" value="P-loop containing nucleoside triphosphate hydrolases"/>
    <property type="match status" value="1"/>
</dbReference>
<dbReference type="GO" id="GO:0004797">
    <property type="term" value="F:thymidine kinase activity"/>
    <property type="evidence" value="ECO:0007669"/>
    <property type="project" value="UniProtKB-EC"/>
</dbReference>
<dbReference type="InterPro" id="IPR001267">
    <property type="entry name" value="Thymidine_kinase"/>
</dbReference>
<keyword evidence="8" id="KW-0862">Zinc</keyword>
<dbReference type="Proteomes" id="UP000516437">
    <property type="component" value="Chromosome 6"/>
</dbReference>
<dbReference type="InterPro" id="IPR027417">
    <property type="entry name" value="P-loop_NTPase"/>
</dbReference>
<dbReference type="FunFam" id="3.40.50.300:FF:000948">
    <property type="entry name" value="Thymidine kinase"/>
    <property type="match status" value="1"/>
</dbReference>
<evidence type="ECO:0000256" key="6">
    <source>
        <dbReference type="ARBA" id="ARBA00022741"/>
    </source>
</evidence>
<keyword evidence="4 13" id="KW-0808">Transferase</keyword>
<protein>
    <recommendedName>
        <fullName evidence="2 13">Thymidine kinase</fullName>
        <ecNumber evidence="2 13">2.7.1.21</ecNumber>
    </recommendedName>
</protein>
<dbReference type="OrthoDB" id="439028at2759"/>
<comment type="pathway">
    <text evidence="12">Pyrimidine metabolism.</text>
</comment>
<dbReference type="Gene3D" id="3.40.50.300">
    <property type="entry name" value="P-loop containing nucleotide triphosphate hydrolases"/>
    <property type="match status" value="1"/>
</dbReference>
<dbReference type="PANTHER" id="PTHR11441">
    <property type="entry name" value="THYMIDINE KINASE"/>
    <property type="match status" value="1"/>
</dbReference>
<keyword evidence="5" id="KW-0479">Metal-binding</keyword>
<comment type="catalytic activity">
    <reaction evidence="11 13">
        <text>thymidine + ATP = dTMP + ADP + H(+)</text>
        <dbReference type="Rhea" id="RHEA:19129"/>
        <dbReference type="ChEBI" id="CHEBI:15378"/>
        <dbReference type="ChEBI" id="CHEBI:17748"/>
        <dbReference type="ChEBI" id="CHEBI:30616"/>
        <dbReference type="ChEBI" id="CHEBI:63528"/>
        <dbReference type="ChEBI" id="CHEBI:456216"/>
        <dbReference type="EC" id="2.7.1.21"/>
    </reaction>
</comment>
<dbReference type="PANTHER" id="PTHR11441:SF12">
    <property type="entry name" value="THYMIDINE KINASE A"/>
    <property type="match status" value="1"/>
</dbReference>
<accession>A0A6A1VBW1</accession>
<comment type="pathway">
    <text evidence="10">Purine metabolism.</text>
</comment>
<dbReference type="GO" id="GO:0046872">
    <property type="term" value="F:metal ion binding"/>
    <property type="evidence" value="ECO:0007669"/>
    <property type="project" value="UniProtKB-KW"/>
</dbReference>
<evidence type="ECO:0000256" key="10">
    <source>
        <dbReference type="ARBA" id="ARBA00025704"/>
    </source>
</evidence>